<gene>
    <name evidence="2" type="ORF">PIBRA_LOCUS11713</name>
</gene>
<accession>A0A9P0XHZ4</accession>
<reference evidence="2" key="1">
    <citation type="submission" date="2022-05" db="EMBL/GenBank/DDBJ databases">
        <authorList>
            <person name="Okamura Y."/>
        </authorList>
    </citation>
    <scope>NUCLEOTIDE SEQUENCE</scope>
</reference>
<name>A0A9P0XHZ4_PIEBR</name>
<proteinExistence type="predicted"/>
<dbReference type="EMBL" id="CALOZG010000042">
    <property type="protein sequence ID" value="CAH4035675.1"/>
    <property type="molecule type" value="Genomic_DNA"/>
</dbReference>
<sequence length="89" mass="10029">MRAGKLSIVWVAFSPRDIGNPGSIGDAAPPPTRDSTSRVHRAPHMFHNHITTLHYLIINTTFTQLKQYKHLNIAKTPIGTIMLWKNTLN</sequence>
<evidence type="ECO:0000313" key="3">
    <source>
        <dbReference type="Proteomes" id="UP001152562"/>
    </source>
</evidence>
<evidence type="ECO:0000256" key="1">
    <source>
        <dbReference type="SAM" id="MobiDB-lite"/>
    </source>
</evidence>
<organism evidence="2 3">
    <name type="scientific">Pieris brassicae</name>
    <name type="common">White butterfly</name>
    <name type="synonym">Large white butterfly</name>
    <dbReference type="NCBI Taxonomy" id="7116"/>
    <lineage>
        <taxon>Eukaryota</taxon>
        <taxon>Metazoa</taxon>
        <taxon>Ecdysozoa</taxon>
        <taxon>Arthropoda</taxon>
        <taxon>Hexapoda</taxon>
        <taxon>Insecta</taxon>
        <taxon>Pterygota</taxon>
        <taxon>Neoptera</taxon>
        <taxon>Endopterygota</taxon>
        <taxon>Lepidoptera</taxon>
        <taxon>Glossata</taxon>
        <taxon>Ditrysia</taxon>
        <taxon>Papilionoidea</taxon>
        <taxon>Pieridae</taxon>
        <taxon>Pierinae</taxon>
        <taxon>Pieris</taxon>
    </lineage>
</organism>
<evidence type="ECO:0000313" key="2">
    <source>
        <dbReference type="EMBL" id="CAH4035675.1"/>
    </source>
</evidence>
<feature type="region of interest" description="Disordered" evidence="1">
    <location>
        <begin position="17"/>
        <end position="38"/>
    </location>
</feature>
<dbReference type="Proteomes" id="UP001152562">
    <property type="component" value="Unassembled WGS sequence"/>
</dbReference>
<protein>
    <submittedName>
        <fullName evidence="2">Uncharacterized protein</fullName>
    </submittedName>
</protein>
<keyword evidence="3" id="KW-1185">Reference proteome</keyword>
<comment type="caution">
    <text evidence="2">The sequence shown here is derived from an EMBL/GenBank/DDBJ whole genome shotgun (WGS) entry which is preliminary data.</text>
</comment>
<dbReference type="AlphaFoldDB" id="A0A9P0XHZ4"/>